<accession>A0AAV0F2B2</accession>
<comment type="caution">
    <text evidence="3">The sequence shown here is derived from an EMBL/GenBank/DDBJ whole genome shotgun (WGS) entry which is preliminary data.</text>
</comment>
<proteinExistence type="predicted"/>
<dbReference type="Proteomes" id="UP001152523">
    <property type="component" value="Unassembled WGS sequence"/>
</dbReference>
<evidence type="ECO:0000313" key="4">
    <source>
        <dbReference type="Proteomes" id="UP001152523"/>
    </source>
</evidence>
<name>A0AAV0F2B2_9ASTE</name>
<dbReference type="AlphaFoldDB" id="A0AAV0F2B2"/>
<keyword evidence="2" id="KW-0472">Membrane</keyword>
<keyword evidence="1" id="KW-0175">Coiled coil</keyword>
<evidence type="ECO:0000313" key="3">
    <source>
        <dbReference type="EMBL" id="CAH9129659.1"/>
    </source>
</evidence>
<evidence type="ECO:0000256" key="2">
    <source>
        <dbReference type="SAM" id="Phobius"/>
    </source>
</evidence>
<protein>
    <submittedName>
        <fullName evidence="3">Uncharacterized protein</fullName>
    </submittedName>
</protein>
<feature type="coiled-coil region" evidence="1">
    <location>
        <begin position="50"/>
        <end position="77"/>
    </location>
</feature>
<organism evidence="3 4">
    <name type="scientific">Cuscuta epithymum</name>
    <dbReference type="NCBI Taxonomy" id="186058"/>
    <lineage>
        <taxon>Eukaryota</taxon>
        <taxon>Viridiplantae</taxon>
        <taxon>Streptophyta</taxon>
        <taxon>Embryophyta</taxon>
        <taxon>Tracheophyta</taxon>
        <taxon>Spermatophyta</taxon>
        <taxon>Magnoliopsida</taxon>
        <taxon>eudicotyledons</taxon>
        <taxon>Gunneridae</taxon>
        <taxon>Pentapetalae</taxon>
        <taxon>asterids</taxon>
        <taxon>lamiids</taxon>
        <taxon>Solanales</taxon>
        <taxon>Convolvulaceae</taxon>
        <taxon>Cuscuteae</taxon>
        <taxon>Cuscuta</taxon>
        <taxon>Cuscuta subgen. Cuscuta</taxon>
    </lineage>
</organism>
<dbReference type="EMBL" id="CAMAPF010000956">
    <property type="protein sequence ID" value="CAH9129659.1"/>
    <property type="molecule type" value="Genomic_DNA"/>
</dbReference>
<sequence>MKLNQEQKSACNGCGYFQWYNENDMHCDEFKMEKDIVIDKLLAEDQGIVIEKLVAEKKILEEKVQKLKNKNKKMSVKITEVQMMASKSAKGERNTIMVVLVSWIVFGILGYLK</sequence>
<gene>
    <name evidence="3" type="ORF">CEPIT_LOCUS30023</name>
</gene>
<keyword evidence="4" id="KW-1185">Reference proteome</keyword>
<keyword evidence="2" id="KW-0812">Transmembrane</keyword>
<feature type="transmembrane region" description="Helical" evidence="2">
    <location>
        <begin position="94"/>
        <end position="112"/>
    </location>
</feature>
<reference evidence="3" key="1">
    <citation type="submission" date="2022-07" db="EMBL/GenBank/DDBJ databases">
        <authorList>
            <person name="Macas J."/>
            <person name="Novak P."/>
            <person name="Neumann P."/>
        </authorList>
    </citation>
    <scope>NUCLEOTIDE SEQUENCE</scope>
</reference>
<evidence type="ECO:0000256" key="1">
    <source>
        <dbReference type="SAM" id="Coils"/>
    </source>
</evidence>
<keyword evidence="2" id="KW-1133">Transmembrane helix</keyword>